<reference evidence="1" key="1">
    <citation type="submission" date="2019-08" db="EMBL/GenBank/DDBJ databases">
        <authorList>
            <person name="Kucharzyk K."/>
            <person name="Murdoch R.W."/>
            <person name="Higgins S."/>
            <person name="Loffler F."/>
        </authorList>
    </citation>
    <scope>NUCLEOTIDE SEQUENCE</scope>
</reference>
<dbReference type="EMBL" id="VSSQ01136145">
    <property type="protein sequence ID" value="MPN60629.1"/>
    <property type="molecule type" value="Genomic_DNA"/>
</dbReference>
<comment type="caution">
    <text evidence="1">The sequence shown here is derived from an EMBL/GenBank/DDBJ whole genome shotgun (WGS) entry which is preliminary data.</text>
</comment>
<organism evidence="1">
    <name type="scientific">bioreactor metagenome</name>
    <dbReference type="NCBI Taxonomy" id="1076179"/>
    <lineage>
        <taxon>unclassified sequences</taxon>
        <taxon>metagenomes</taxon>
        <taxon>ecological metagenomes</taxon>
    </lineage>
</organism>
<dbReference type="AlphaFoldDB" id="A0A645JD86"/>
<protein>
    <submittedName>
        <fullName evidence="1">Uncharacterized protein</fullName>
    </submittedName>
</protein>
<sequence length="113" mass="12998">MLDKIAVHWDFVFILGKMHPVCFDVYHAVTFLEENDVAGDFRTGCVFERVIRKSYRTQQISTLGNILSDSRIFFVERSFGGNKSNDATRSNLVQSADKEIIMDQEIMLVITFI</sequence>
<name>A0A645JD86_9ZZZZ</name>
<gene>
    <name evidence="1" type="ORF">SDC9_208358</name>
</gene>
<accession>A0A645JD86</accession>
<evidence type="ECO:0000313" key="1">
    <source>
        <dbReference type="EMBL" id="MPN60629.1"/>
    </source>
</evidence>
<proteinExistence type="predicted"/>